<proteinExistence type="predicted"/>
<comment type="caution">
    <text evidence="2">The sequence shown here is derived from an EMBL/GenBank/DDBJ whole genome shotgun (WGS) entry which is preliminary data.</text>
</comment>
<keyword evidence="3" id="KW-1185">Reference proteome</keyword>
<evidence type="ECO:0000313" key="2">
    <source>
        <dbReference type="EMBL" id="GBO03655.1"/>
    </source>
</evidence>
<dbReference type="Proteomes" id="UP000499080">
    <property type="component" value="Unassembled WGS sequence"/>
</dbReference>
<evidence type="ECO:0000256" key="1">
    <source>
        <dbReference type="SAM" id="MobiDB-lite"/>
    </source>
</evidence>
<accession>A0A4Y2TSP1</accession>
<evidence type="ECO:0000313" key="3">
    <source>
        <dbReference type="Proteomes" id="UP000499080"/>
    </source>
</evidence>
<protein>
    <submittedName>
        <fullName evidence="2">Uncharacterized protein</fullName>
    </submittedName>
</protein>
<name>A0A4Y2TSP1_ARAVE</name>
<sequence length="130" mass="14328">MNEGRNINPITSTYYRSVGTELDGKSRMASALEEVWPLHKVPGLDPGSKPDPTEDPTYMLRVKRFPIGVVGQLGEGALAQAPLSSSDRSSKLRGPSQNSPRVASKWHVNIAKLRHLLTRYCNGCIDWKGI</sequence>
<dbReference type="EMBL" id="BGPR01030875">
    <property type="protein sequence ID" value="GBO03655.1"/>
    <property type="molecule type" value="Genomic_DNA"/>
</dbReference>
<organism evidence="2 3">
    <name type="scientific">Araneus ventricosus</name>
    <name type="common">Orbweaver spider</name>
    <name type="synonym">Epeira ventricosa</name>
    <dbReference type="NCBI Taxonomy" id="182803"/>
    <lineage>
        <taxon>Eukaryota</taxon>
        <taxon>Metazoa</taxon>
        <taxon>Ecdysozoa</taxon>
        <taxon>Arthropoda</taxon>
        <taxon>Chelicerata</taxon>
        <taxon>Arachnida</taxon>
        <taxon>Araneae</taxon>
        <taxon>Araneomorphae</taxon>
        <taxon>Entelegynae</taxon>
        <taxon>Araneoidea</taxon>
        <taxon>Araneidae</taxon>
        <taxon>Araneus</taxon>
    </lineage>
</organism>
<gene>
    <name evidence="2" type="ORF">AVEN_225656_1</name>
</gene>
<feature type="region of interest" description="Disordered" evidence="1">
    <location>
        <begin position="80"/>
        <end position="103"/>
    </location>
</feature>
<reference evidence="2 3" key="1">
    <citation type="journal article" date="2019" name="Sci. Rep.">
        <title>Orb-weaving spider Araneus ventricosus genome elucidates the spidroin gene catalogue.</title>
        <authorList>
            <person name="Kono N."/>
            <person name="Nakamura H."/>
            <person name="Ohtoshi R."/>
            <person name="Moran D.A.P."/>
            <person name="Shinohara A."/>
            <person name="Yoshida Y."/>
            <person name="Fujiwara M."/>
            <person name="Mori M."/>
            <person name="Tomita M."/>
            <person name="Arakawa K."/>
        </authorList>
    </citation>
    <scope>NUCLEOTIDE SEQUENCE [LARGE SCALE GENOMIC DNA]</scope>
</reference>
<dbReference type="AlphaFoldDB" id="A0A4Y2TSP1"/>